<organism evidence="2">
    <name type="scientific">Leucothrix mucor</name>
    <dbReference type="NCBI Taxonomy" id="45248"/>
    <lineage>
        <taxon>Bacteria</taxon>
        <taxon>Pseudomonadati</taxon>
        <taxon>Pseudomonadota</taxon>
        <taxon>Gammaproteobacteria</taxon>
        <taxon>Thiotrichales</taxon>
        <taxon>Thiotrichaceae</taxon>
        <taxon>Leucothrix</taxon>
    </lineage>
</organism>
<protein>
    <submittedName>
        <fullName evidence="2">Uncharacterized protein</fullName>
    </submittedName>
</protein>
<proteinExistence type="predicted"/>
<feature type="region of interest" description="Disordered" evidence="1">
    <location>
        <begin position="1"/>
        <end position="22"/>
    </location>
</feature>
<dbReference type="Proteomes" id="UP000885750">
    <property type="component" value="Unassembled WGS sequence"/>
</dbReference>
<name>A0A7V2WUU3_LEUMU</name>
<accession>A0A7V2WUU3</accession>
<comment type="caution">
    <text evidence="2">The sequence shown here is derived from an EMBL/GenBank/DDBJ whole genome shotgun (WGS) entry which is preliminary data.</text>
</comment>
<reference evidence="2" key="1">
    <citation type="journal article" date="2020" name="mSystems">
        <title>Genome- and Community-Level Interaction Insights into Carbon Utilization and Element Cycling Functions of Hydrothermarchaeota in Hydrothermal Sediment.</title>
        <authorList>
            <person name="Zhou Z."/>
            <person name="Liu Y."/>
            <person name="Xu W."/>
            <person name="Pan J."/>
            <person name="Luo Z.H."/>
            <person name="Li M."/>
        </authorList>
    </citation>
    <scope>NUCLEOTIDE SEQUENCE [LARGE SCALE GENOMIC DNA]</scope>
    <source>
        <strain evidence="2">HyVt-493</strain>
    </source>
</reference>
<dbReference type="AlphaFoldDB" id="A0A7V2WUU3"/>
<sequence>MTSIEPNNSSSAPKEKRQATEYPPKWFAAGDNPYGVEILDISDFTKNAVATQYNESVVESFNESRSDNGEKYKTALIANSETYKANIIYQNRGQGALYKAESMEVKWDIYSYDSWLYFVKSWTGELAYKAHFIKKKDKLVIDKIVTGAVARMSSTDEEKETYAAQNVYSMIQTHLMETEWPYKIPEMMRDIPEELIASHMFALFGAKATMATHANVLNIRRSS</sequence>
<gene>
    <name evidence="2" type="ORF">ENJ51_04905</name>
</gene>
<dbReference type="EMBL" id="DRMS01000188">
    <property type="protein sequence ID" value="HFC92134.1"/>
    <property type="molecule type" value="Genomic_DNA"/>
</dbReference>
<evidence type="ECO:0000256" key="1">
    <source>
        <dbReference type="SAM" id="MobiDB-lite"/>
    </source>
</evidence>
<evidence type="ECO:0000313" key="2">
    <source>
        <dbReference type="EMBL" id="HFC92134.1"/>
    </source>
</evidence>
<feature type="compositionally biased region" description="Polar residues" evidence="1">
    <location>
        <begin position="1"/>
        <end position="12"/>
    </location>
</feature>